<dbReference type="PRINTS" id="PR00107">
    <property type="entry name" value="PHOSPHOCPHPR"/>
</dbReference>
<dbReference type="InterPro" id="IPR050399">
    <property type="entry name" value="HPr"/>
</dbReference>
<dbReference type="OrthoDB" id="9809047at2"/>
<dbReference type="GO" id="GO:0009401">
    <property type="term" value="P:phosphoenolpyruvate-dependent sugar phosphotransferase system"/>
    <property type="evidence" value="ECO:0007669"/>
    <property type="project" value="UniProtKB-KW"/>
</dbReference>
<dbReference type="PANTHER" id="PTHR33705">
    <property type="entry name" value="PHOSPHOCARRIER PROTEIN HPR"/>
    <property type="match status" value="1"/>
</dbReference>
<dbReference type="CDD" id="cd00367">
    <property type="entry name" value="PTS-HPr_like"/>
    <property type="match status" value="1"/>
</dbReference>
<dbReference type="InterPro" id="IPR035895">
    <property type="entry name" value="HPr-like_sf"/>
</dbReference>
<dbReference type="STRING" id="33978.A6M13_14390"/>
<evidence type="ECO:0000313" key="8">
    <source>
        <dbReference type="EMBL" id="OCS85066.1"/>
    </source>
</evidence>
<comment type="subcellular location">
    <subcellularLocation>
        <location evidence="2">Cytoplasm</location>
    </subcellularLocation>
</comment>
<evidence type="ECO:0000256" key="2">
    <source>
        <dbReference type="ARBA" id="ARBA00004496"/>
    </source>
</evidence>
<protein>
    <recommendedName>
        <fullName evidence="3">Phosphocarrier protein HPr</fullName>
    </recommendedName>
</protein>
<evidence type="ECO:0000256" key="5">
    <source>
        <dbReference type="ARBA" id="ARBA00022597"/>
    </source>
</evidence>
<proteinExistence type="predicted"/>
<dbReference type="InterPro" id="IPR000032">
    <property type="entry name" value="HPr-like"/>
</dbReference>
<dbReference type="NCBIfam" id="TIGR01003">
    <property type="entry name" value="PTS_HPr_family"/>
    <property type="match status" value="1"/>
</dbReference>
<gene>
    <name evidence="8" type="ORF">A6M13_14390</name>
</gene>
<dbReference type="Gene3D" id="3.30.1340.10">
    <property type="entry name" value="HPr-like"/>
    <property type="match status" value="1"/>
</dbReference>
<keyword evidence="9" id="KW-1185">Reference proteome</keyword>
<dbReference type="AlphaFoldDB" id="A0A1C0YD08"/>
<evidence type="ECO:0000313" key="9">
    <source>
        <dbReference type="Proteomes" id="UP000093199"/>
    </source>
</evidence>
<dbReference type="PROSITE" id="PS00589">
    <property type="entry name" value="PTS_HPR_SER"/>
    <property type="match status" value="1"/>
</dbReference>
<keyword evidence="6" id="KW-0598">Phosphotransferase system</keyword>
<comment type="caution">
    <text evidence="8">The sequence shown here is derived from an EMBL/GenBank/DDBJ whole genome shotgun (WGS) entry which is preliminary data.</text>
</comment>
<dbReference type="SUPFAM" id="SSF55594">
    <property type="entry name" value="HPr-like"/>
    <property type="match status" value="1"/>
</dbReference>
<organism evidence="8 9">
    <name type="scientific">Caryophanon tenue</name>
    <dbReference type="NCBI Taxonomy" id="33978"/>
    <lineage>
        <taxon>Bacteria</taxon>
        <taxon>Bacillati</taxon>
        <taxon>Bacillota</taxon>
        <taxon>Bacilli</taxon>
        <taxon>Bacillales</taxon>
        <taxon>Caryophanaceae</taxon>
        <taxon>Caryophanon</taxon>
    </lineage>
</organism>
<dbReference type="GO" id="GO:0005737">
    <property type="term" value="C:cytoplasm"/>
    <property type="evidence" value="ECO:0007669"/>
    <property type="project" value="UniProtKB-SubCell"/>
</dbReference>
<comment type="function">
    <text evidence="1">General (non sugar-specific) component of the phosphoenolpyruvate-dependent sugar phosphotransferase system (sugar PTS). This major carbohydrate active-transport system catalyzes the phosphorylation of incoming sugar substrates concomitantly with their translocation across the cell membrane. The phosphoryl group from phosphoenolpyruvate (PEP) is transferred to the phosphoryl carrier protein HPr by enzyme I. Phospho-HPr then transfers it to the PTS EIIA domain.</text>
</comment>
<dbReference type="Proteomes" id="UP000093199">
    <property type="component" value="Unassembled WGS sequence"/>
</dbReference>
<feature type="domain" description="HPr" evidence="7">
    <location>
        <begin position="1"/>
        <end position="88"/>
    </location>
</feature>
<keyword evidence="5" id="KW-0813">Transport</keyword>
<evidence type="ECO:0000259" key="7">
    <source>
        <dbReference type="PROSITE" id="PS51350"/>
    </source>
</evidence>
<dbReference type="NCBIfam" id="NF010352">
    <property type="entry name" value="PRK13780.1"/>
    <property type="match status" value="1"/>
</dbReference>
<dbReference type="PROSITE" id="PS00369">
    <property type="entry name" value="PTS_HPR_HIS"/>
    <property type="match status" value="1"/>
</dbReference>
<reference evidence="8 9" key="1">
    <citation type="submission" date="2016-07" db="EMBL/GenBank/DDBJ databases">
        <title>Caryophanon tenue genome sequencing.</title>
        <authorList>
            <person name="Verma A."/>
            <person name="Pal Y."/>
            <person name="Krishnamurthi S."/>
        </authorList>
    </citation>
    <scope>NUCLEOTIDE SEQUENCE [LARGE SCALE GENOMIC DNA]</scope>
    <source>
        <strain evidence="8 9">DSM 14152</strain>
    </source>
</reference>
<dbReference type="InterPro" id="IPR001020">
    <property type="entry name" value="PTS_HPr_His_P_site"/>
</dbReference>
<dbReference type="EMBL" id="MASJ01000017">
    <property type="protein sequence ID" value="OCS85066.1"/>
    <property type="molecule type" value="Genomic_DNA"/>
</dbReference>
<sequence length="88" mass="9121">MTTQTFTITSNEGLHARPASALVQAAAKFTADIFVQYGDKNVNLKSILGVMSLGVPNGGVITITASGADEEEAITQLTATLQQQGLIA</sequence>
<evidence type="ECO:0000256" key="6">
    <source>
        <dbReference type="ARBA" id="ARBA00022683"/>
    </source>
</evidence>
<keyword evidence="5" id="KW-0762">Sugar transport</keyword>
<dbReference type="InterPro" id="IPR002114">
    <property type="entry name" value="PTS_HPr_Ser_P_site"/>
</dbReference>
<dbReference type="RefSeq" id="WP_066545345.1">
    <property type="nucleotide sequence ID" value="NZ_MASJ01000017.1"/>
</dbReference>
<name>A0A1C0YD08_9BACL</name>
<accession>A0A1C0YD08</accession>
<evidence type="ECO:0000256" key="1">
    <source>
        <dbReference type="ARBA" id="ARBA00003681"/>
    </source>
</evidence>
<dbReference type="PROSITE" id="PS51350">
    <property type="entry name" value="PTS_HPR_DOM"/>
    <property type="match status" value="1"/>
</dbReference>
<evidence type="ECO:0000256" key="3">
    <source>
        <dbReference type="ARBA" id="ARBA00020422"/>
    </source>
</evidence>
<dbReference type="PANTHER" id="PTHR33705:SF2">
    <property type="entry name" value="PHOSPHOCARRIER PROTEIN NPR"/>
    <property type="match status" value="1"/>
</dbReference>
<evidence type="ECO:0000256" key="4">
    <source>
        <dbReference type="ARBA" id="ARBA00022490"/>
    </source>
</evidence>
<dbReference type="Pfam" id="PF00381">
    <property type="entry name" value="PTS-HPr"/>
    <property type="match status" value="1"/>
</dbReference>
<keyword evidence="4" id="KW-0963">Cytoplasm</keyword>